<sequence>MRPTRNRNENSQSRVAPSVFYERDVNANEDPYKPIRFPDIEAPLKTRKFKWRKRKTLIIAERVNTGAAAAAGGPAEARRRSRARYCGRAARSFCFSARFQRRVLF</sequence>
<comment type="caution">
    <text evidence="1">The sequence shown here is derived from an EMBL/GenBank/DDBJ whole genome shotgun (WGS) entry which is preliminary data.</text>
</comment>
<dbReference type="Proteomes" id="UP000299102">
    <property type="component" value="Unassembled WGS sequence"/>
</dbReference>
<dbReference type="AlphaFoldDB" id="A0A4C2A1R8"/>
<dbReference type="EMBL" id="BGZK01002338">
    <property type="protein sequence ID" value="GBP93109.1"/>
    <property type="molecule type" value="Genomic_DNA"/>
</dbReference>
<name>A0A4C2A1R8_EUMVA</name>
<keyword evidence="2" id="KW-1185">Reference proteome</keyword>
<protein>
    <submittedName>
        <fullName evidence="1">Uncharacterized protein</fullName>
    </submittedName>
</protein>
<evidence type="ECO:0000313" key="1">
    <source>
        <dbReference type="EMBL" id="GBP93109.1"/>
    </source>
</evidence>
<accession>A0A4C2A1R8</accession>
<gene>
    <name evidence="1" type="ORF">EVAR_68177_1</name>
</gene>
<reference evidence="1 2" key="1">
    <citation type="journal article" date="2019" name="Commun. Biol.">
        <title>The bagworm genome reveals a unique fibroin gene that provides high tensile strength.</title>
        <authorList>
            <person name="Kono N."/>
            <person name="Nakamura H."/>
            <person name="Ohtoshi R."/>
            <person name="Tomita M."/>
            <person name="Numata K."/>
            <person name="Arakawa K."/>
        </authorList>
    </citation>
    <scope>NUCLEOTIDE SEQUENCE [LARGE SCALE GENOMIC DNA]</scope>
</reference>
<proteinExistence type="predicted"/>
<evidence type="ECO:0000313" key="2">
    <source>
        <dbReference type="Proteomes" id="UP000299102"/>
    </source>
</evidence>
<organism evidence="1 2">
    <name type="scientific">Eumeta variegata</name>
    <name type="common">Bagworm moth</name>
    <name type="synonym">Eumeta japonica</name>
    <dbReference type="NCBI Taxonomy" id="151549"/>
    <lineage>
        <taxon>Eukaryota</taxon>
        <taxon>Metazoa</taxon>
        <taxon>Ecdysozoa</taxon>
        <taxon>Arthropoda</taxon>
        <taxon>Hexapoda</taxon>
        <taxon>Insecta</taxon>
        <taxon>Pterygota</taxon>
        <taxon>Neoptera</taxon>
        <taxon>Endopterygota</taxon>
        <taxon>Lepidoptera</taxon>
        <taxon>Glossata</taxon>
        <taxon>Ditrysia</taxon>
        <taxon>Tineoidea</taxon>
        <taxon>Psychidae</taxon>
        <taxon>Oiketicinae</taxon>
        <taxon>Eumeta</taxon>
    </lineage>
</organism>